<reference evidence="2" key="1">
    <citation type="submission" date="2023-04" db="EMBL/GenBank/DDBJ databases">
        <title>Chromosome-level genome of Chaenocephalus aceratus.</title>
        <authorList>
            <person name="Park H."/>
        </authorList>
    </citation>
    <scope>NUCLEOTIDE SEQUENCE</scope>
    <source>
        <strain evidence="2">DE</strain>
        <tissue evidence="2">Muscle</tissue>
    </source>
</reference>
<name>A0AAD9F367_DISEL</name>
<proteinExistence type="predicted"/>
<sequence>MTITSNEEDICHNNMVLSCVIGHKRGRTNHSSHASKAEELRSPGTWGESRPRRKRQGDPIEPPKLIEEHKTEAL</sequence>
<accession>A0AAD9F367</accession>
<keyword evidence="3" id="KW-1185">Reference proteome</keyword>
<evidence type="ECO:0000313" key="3">
    <source>
        <dbReference type="Proteomes" id="UP001228049"/>
    </source>
</evidence>
<comment type="caution">
    <text evidence="2">The sequence shown here is derived from an EMBL/GenBank/DDBJ whole genome shotgun (WGS) entry which is preliminary data.</text>
</comment>
<dbReference type="EMBL" id="JASDAP010000020">
    <property type="protein sequence ID" value="KAK1886596.1"/>
    <property type="molecule type" value="Genomic_DNA"/>
</dbReference>
<dbReference type="Proteomes" id="UP001228049">
    <property type="component" value="Unassembled WGS sequence"/>
</dbReference>
<organism evidence="2 3">
    <name type="scientific">Dissostichus eleginoides</name>
    <name type="common">Patagonian toothfish</name>
    <name type="synonym">Dissostichus amissus</name>
    <dbReference type="NCBI Taxonomy" id="100907"/>
    <lineage>
        <taxon>Eukaryota</taxon>
        <taxon>Metazoa</taxon>
        <taxon>Chordata</taxon>
        <taxon>Craniata</taxon>
        <taxon>Vertebrata</taxon>
        <taxon>Euteleostomi</taxon>
        <taxon>Actinopterygii</taxon>
        <taxon>Neopterygii</taxon>
        <taxon>Teleostei</taxon>
        <taxon>Neoteleostei</taxon>
        <taxon>Acanthomorphata</taxon>
        <taxon>Eupercaria</taxon>
        <taxon>Perciformes</taxon>
        <taxon>Notothenioidei</taxon>
        <taxon>Nototheniidae</taxon>
        <taxon>Dissostichus</taxon>
    </lineage>
</organism>
<protein>
    <submittedName>
        <fullName evidence="2">BCL-6 corepressor-like protein 1</fullName>
    </submittedName>
</protein>
<feature type="region of interest" description="Disordered" evidence="1">
    <location>
        <begin position="26"/>
        <end position="74"/>
    </location>
</feature>
<evidence type="ECO:0000313" key="2">
    <source>
        <dbReference type="EMBL" id="KAK1886596.1"/>
    </source>
</evidence>
<dbReference type="AlphaFoldDB" id="A0AAD9F367"/>
<evidence type="ECO:0000256" key="1">
    <source>
        <dbReference type="SAM" id="MobiDB-lite"/>
    </source>
</evidence>
<gene>
    <name evidence="2" type="ORF">KUDE01_030311</name>
</gene>
<feature type="compositionally biased region" description="Basic and acidic residues" evidence="1">
    <location>
        <begin position="64"/>
        <end position="74"/>
    </location>
</feature>